<dbReference type="Proteomes" id="UP000190657">
    <property type="component" value="Unassembled WGS sequence"/>
</dbReference>
<dbReference type="EMBL" id="FUWW01000019">
    <property type="protein sequence ID" value="SJZ75063.1"/>
    <property type="molecule type" value="Genomic_DNA"/>
</dbReference>
<protein>
    <submittedName>
        <fullName evidence="1">Uncharacterized protein</fullName>
    </submittedName>
</protein>
<dbReference type="RefSeq" id="WP_078768952.1">
    <property type="nucleotide sequence ID" value="NZ_FUWW01000019.1"/>
</dbReference>
<proteinExistence type="predicted"/>
<keyword evidence="2" id="KW-1185">Reference proteome</keyword>
<evidence type="ECO:0000313" key="2">
    <source>
        <dbReference type="Proteomes" id="UP000190657"/>
    </source>
</evidence>
<gene>
    <name evidence="1" type="ORF">SAMN02745114_01500</name>
</gene>
<organism evidence="1 2">
    <name type="scientific">Eubacterium coprostanoligenes</name>
    <dbReference type="NCBI Taxonomy" id="290054"/>
    <lineage>
        <taxon>Bacteria</taxon>
        <taxon>Bacillati</taxon>
        <taxon>Bacillota</taxon>
        <taxon>Clostridia</taxon>
        <taxon>Eubacteriales</taxon>
        <taxon>Eubacteriaceae</taxon>
        <taxon>Eubacterium</taxon>
    </lineage>
</organism>
<dbReference type="AlphaFoldDB" id="A0A1T4N7A6"/>
<accession>A0A1T4N7A6</accession>
<name>A0A1T4N7A6_9FIRM</name>
<sequence>MHEYQIGLALVKDIAANQKGLDERKNFIISKIKIFNEKSLRSTFNSKHIGLGENDENNIILTRTTLIITLYTQEELNTPGKAIRLLSQLLITSDEQDNLSDLLFNKKLFRTFKAASTNDINDNQEAIDLSNFSDSDLIKSIVDFVCDEKDFSNEKRNAIDKMKQIAIKCGLLH</sequence>
<evidence type="ECO:0000313" key="1">
    <source>
        <dbReference type="EMBL" id="SJZ75063.1"/>
    </source>
</evidence>
<reference evidence="1 2" key="1">
    <citation type="submission" date="2017-02" db="EMBL/GenBank/DDBJ databases">
        <authorList>
            <person name="Peterson S.W."/>
        </authorList>
    </citation>
    <scope>NUCLEOTIDE SEQUENCE [LARGE SCALE GENOMIC DNA]</scope>
    <source>
        <strain evidence="1 2">ATCC 51222</strain>
    </source>
</reference>